<dbReference type="Pfam" id="PF02441">
    <property type="entry name" value="Flavoprotein"/>
    <property type="match status" value="1"/>
</dbReference>
<name>A0A3D8IFH1_9HELI</name>
<keyword evidence="4" id="KW-0808">Transferase</keyword>
<dbReference type="InterPro" id="IPR036551">
    <property type="entry name" value="Flavin_trans-like"/>
</dbReference>
<evidence type="ECO:0000256" key="3">
    <source>
        <dbReference type="ARBA" id="ARBA00022643"/>
    </source>
</evidence>
<keyword evidence="1" id="KW-0637">Prenyltransferase</keyword>
<protein>
    <submittedName>
        <fullName evidence="6">3-octaprenyl-4-hydroxybenzoate carboxy-lyase</fullName>
    </submittedName>
</protein>
<evidence type="ECO:0000313" key="7">
    <source>
        <dbReference type="Proteomes" id="UP000256650"/>
    </source>
</evidence>
<sequence length="193" mass="21501">MKRIIVGVSGASGVELGLRFLQCLPKELEKYCVLTQGARYTLQAENSRKDSTIPQAKWDWIESLQEIPNLVLLEDTDLGAKIASGSFICEAMAVIPCSQNTLAKIACGICDTLLTRAANVMIKENRKLLLAPREMPFSPIVLENMLNLSRIGVRIAPPIFGYYAGKSLEEMERFLIGKWCDSLSLPFDYARWG</sequence>
<dbReference type="NCBIfam" id="NF004685">
    <property type="entry name" value="PRK06029.1"/>
    <property type="match status" value="1"/>
</dbReference>
<comment type="caution">
    <text evidence="6">The sequence shown here is derived from an EMBL/GenBank/DDBJ whole genome shotgun (WGS) entry which is preliminary data.</text>
</comment>
<evidence type="ECO:0000256" key="2">
    <source>
        <dbReference type="ARBA" id="ARBA00022630"/>
    </source>
</evidence>
<dbReference type="InterPro" id="IPR004507">
    <property type="entry name" value="UbiX-like"/>
</dbReference>
<dbReference type="GeneID" id="82535082"/>
<accession>A0A3D8IFH1</accession>
<dbReference type="SUPFAM" id="SSF52507">
    <property type="entry name" value="Homo-oligomeric flavin-containing Cys decarboxylases, HFCD"/>
    <property type="match status" value="1"/>
</dbReference>
<keyword evidence="3" id="KW-0288">FMN</keyword>
<dbReference type="GO" id="GO:0004659">
    <property type="term" value="F:prenyltransferase activity"/>
    <property type="evidence" value="ECO:0007669"/>
    <property type="project" value="UniProtKB-KW"/>
</dbReference>
<evidence type="ECO:0000313" key="6">
    <source>
        <dbReference type="EMBL" id="RDU63646.1"/>
    </source>
</evidence>
<dbReference type="OrthoDB" id="9781577at2"/>
<dbReference type="Gene3D" id="3.40.50.1950">
    <property type="entry name" value="Flavin prenyltransferase-like"/>
    <property type="match status" value="1"/>
</dbReference>
<dbReference type="NCBIfam" id="TIGR00421">
    <property type="entry name" value="ubiX_pad"/>
    <property type="match status" value="1"/>
</dbReference>
<organism evidence="6 7">
    <name type="scientific">Helicobacter ganmani</name>
    <dbReference type="NCBI Taxonomy" id="60246"/>
    <lineage>
        <taxon>Bacteria</taxon>
        <taxon>Pseudomonadati</taxon>
        <taxon>Campylobacterota</taxon>
        <taxon>Epsilonproteobacteria</taxon>
        <taxon>Campylobacterales</taxon>
        <taxon>Helicobacteraceae</taxon>
        <taxon>Helicobacter</taxon>
    </lineage>
</organism>
<proteinExistence type="predicted"/>
<dbReference type="GO" id="GO:0016829">
    <property type="term" value="F:lyase activity"/>
    <property type="evidence" value="ECO:0007669"/>
    <property type="project" value="UniProtKB-KW"/>
</dbReference>
<keyword evidence="2" id="KW-0285">Flavoprotein</keyword>
<dbReference type="InterPro" id="IPR003382">
    <property type="entry name" value="Flavoprotein"/>
</dbReference>
<dbReference type="RefSeq" id="WP_115550977.1">
    <property type="nucleotide sequence ID" value="NZ_CAONBV010000019.1"/>
</dbReference>
<evidence type="ECO:0000256" key="4">
    <source>
        <dbReference type="ARBA" id="ARBA00022679"/>
    </source>
</evidence>
<keyword evidence="6" id="KW-0456">Lyase</keyword>
<reference evidence="6 7" key="1">
    <citation type="submission" date="2018-04" db="EMBL/GenBank/DDBJ databases">
        <title>Novel Campyloabacter and Helicobacter Species and Strains.</title>
        <authorList>
            <person name="Mannion A.J."/>
            <person name="Shen Z."/>
            <person name="Fox J.G."/>
        </authorList>
    </citation>
    <scope>NUCLEOTIDE SEQUENCE [LARGE SCALE GENOMIC DNA]</scope>
    <source>
        <strain evidence="6 7">MIT 99-5101</strain>
    </source>
</reference>
<dbReference type="Proteomes" id="UP000256650">
    <property type="component" value="Unassembled WGS sequence"/>
</dbReference>
<dbReference type="AlphaFoldDB" id="A0A3D8IFH1"/>
<dbReference type="EMBL" id="NXLS01000002">
    <property type="protein sequence ID" value="RDU63646.1"/>
    <property type="molecule type" value="Genomic_DNA"/>
</dbReference>
<evidence type="ECO:0000256" key="1">
    <source>
        <dbReference type="ARBA" id="ARBA00022602"/>
    </source>
</evidence>
<gene>
    <name evidence="6" type="ORF">CQA43_02120</name>
</gene>
<feature type="domain" description="Flavoprotein" evidence="5">
    <location>
        <begin position="2"/>
        <end position="182"/>
    </location>
</feature>
<keyword evidence="7" id="KW-1185">Reference proteome</keyword>
<evidence type="ECO:0000259" key="5">
    <source>
        <dbReference type="Pfam" id="PF02441"/>
    </source>
</evidence>